<comment type="caution">
    <text evidence="6">Lacks conserved residue(s) required for the propagation of feature annotation.</text>
</comment>
<evidence type="ECO:0000256" key="2">
    <source>
        <dbReference type="ARBA" id="ARBA00007165"/>
    </source>
</evidence>
<evidence type="ECO:0000256" key="3">
    <source>
        <dbReference type="ARBA" id="ARBA00022692"/>
    </source>
</evidence>
<protein>
    <recommendedName>
        <fullName evidence="6">SURF1-like protein</fullName>
    </recommendedName>
</protein>
<comment type="similarity">
    <text evidence="2 6">Belongs to the SURF1 family.</text>
</comment>
<dbReference type="PANTHER" id="PTHR23427:SF2">
    <property type="entry name" value="SURFEIT LOCUS PROTEIN 1"/>
    <property type="match status" value="1"/>
</dbReference>
<organism evidence="8 9">
    <name type="scientific">Brachybacterium epidermidis</name>
    <dbReference type="NCBI Taxonomy" id="2781983"/>
    <lineage>
        <taxon>Bacteria</taxon>
        <taxon>Bacillati</taxon>
        <taxon>Actinomycetota</taxon>
        <taxon>Actinomycetes</taxon>
        <taxon>Micrococcales</taxon>
        <taxon>Dermabacteraceae</taxon>
        <taxon>Brachybacterium</taxon>
    </lineage>
</organism>
<sequence>MTASSSQAAPSARRRVLLSRDTLVGLLVVLLAMAVCAGLGRWQYGRFEDRRDQARIVEANYDAEPVALDQVLDDPAAGLGPADDWTPVQLRGQYCTDRACELYVRNRTQGSQVGFWQLVPFEADDGTVLLVVRGWVTAHDQDSAPADPPSVPEGQRTITVRLRPAEPPLERRGNPRGQVHSVAPEQIAPVLPLEQFGDLDADLVTGAYGSLVSEDPPADKPTALEPPDTSLGPHLSYAFQWWIFALFFPAALVYRTHRLIQEESDDDDTPSRAAREPRARRRSRDEEEEDALLEHPQH</sequence>
<evidence type="ECO:0000256" key="1">
    <source>
        <dbReference type="ARBA" id="ARBA00004370"/>
    </source>
</evidence>
<keyword evidence="5 6" id="KW-0472">Membrane</keyword>
<evidence type="ECO:0000313" key="8">
    <source>
        <dbReference type="EMBL" id="MBE9404621.1"/>
    </source>
</evidence>
<feature type="region of interest" description="Disordered" evidence="7">
    <location>
        <begin position="263"/>
        <end position="298"/>
    </location>
</feature>
<keyword evidence="6" id="KW-1003">Cell membrane</keyword>
<gene>
    <name evidence="8" type="ORF">IOE58_10645</name>
</gene>
<feature type="transmembrane region" description="Helical" evidence="6">
    <location>
        <begin position="23"/>
        <end position="44"/>
    </location>
</feature>
<accession>A0ABR9W2F6</accession>
<keyword evidence="9" id="KW-1185">Reference proteome</keyword>
<dbReference type="InterPro" id="IPR002994">
    <property type="entry name" value="Surf1/Shy1"/>
</dbReference>
<evidence type="ECO:0000256" key="7">
    <source>
        <dbReference type="SAM" id="MobiDB-lite"/>
    </source>
</evidence>
<evidence type="ECO:0000256" key="6">
    <source>
        <dbReference type="RuleBase" id="RU363076"/>
    </source>
</evidence>
<dbReference type="PROSITE" id="PS50895">
    <property type="entry name" value="SURF1"/>
    <property type="match status" value="1"/>
</dbReference>
<dbReference type="PANTHER" id="PTHR23427">
    <property type="entry name" value="SURFEIT LOCUS PROTEIN"/>
    <property type="match status" value="1"/>
</dbReference>
<dbReference type="Proteomes" id="UP000644727">
    <property type="component" value="Unassembled WGS sequence"/>
</dbReference>
<dbReference type="Pfam" id="PF02104">
    <property type="entry name" value="SURF1"/>
    <property type="match status" value="1"/>
</dbReference>
<dbReference type="CDD" id="cd06662">
    <property type="entry name" value="SURF1"/>
    <property type="match status" value="1"/>
</dbReference>
<comment type="caution">
    <text evidence="8">The sequence shown here is derived from an EMBL/GenBank/DDBJ whole genome shotgun (WGS) entry which is preliminary data.</text>
</comment>
<name>A0ABR9W2F6_9MICO</name>
<dbReference type="InterPro" id="IPR045214">
    <property type="entry name" value="Surf1/Surf4"/>
</dbReference>
<evidence type="ECO:0000256" key="4">
    <source>
        <dbReference type="ARBA" id="ARBA00022989"/>
    </source>
</evidence>
<evidence type="ECO:0000313" key="9">
    <source>
        <dbReference type="Proteomes" id="UP000644727"/>
    </source>
</evidence>
<dbReference type="RefSeq" id="WP_193866366.1">
    <property type="nucleotide sequence ID" value="NZ_JADEYR010000012.1"/>
</dbReference>
<keyword evidence="4 6" id="KW-1133">Transmembrane helix</keyword>
<reference evidence="8 9" key="1">
    <citation type="submission" date="2020-10" db="EMBL/GenBank/DDBJ databases">
        <title>Draft genome and description of Brachybacterium epidermidis sp nov.</title>
        <authorList>
            <person name="Boxberger M."/>
            <person name="La Scola B."/>
        </authorList>
    </citation>
    <scope>NUCLEOTIDE SEQUENCE [LARGE SCALE GENOMIC DNA]</scope>
    <source>
        <strain evidence="8 9">Marseille-Q2903</strain>
    </source>
</reference>
<evidence type="ECO:0000256" key="5">
    <source>
        <dbReference type="ARBA" id="ARBA00023136"/>
    </source>
</evidence>
<proteinExistence type="inferred from homology"/>
<dbReference type="EMBL" id="JADEYR010000012">
    <property type="protein sequence ID" value="MBE9404621.1"/>
    <property type="molecule type" value="Genomic_DNA"/>
</dbReference>
<comment type="subcellular location">
    <subcellularLocation>
        <location evidence="6">Cell membrane</location>
        <topology evidence="6">Multi-pass membrane protein</topology>
    </subcellularLocation>
    <subcellularLocation>
        <location evidence="1">Membrane</location>
    </subcellularLocation>
</comment>
<keyword evidence="3 6" id="KW-0812">Transmembrane</keyword>